<evidence type="ECO:0000256" key="3">
    <source>
        <dbReference type="ARBA" id="ARBA00023180"/>
    </source>
</evidence>
<dbReference type="SUPFAM" id="SSF82895">
    <property type="entry name" value="TSP-1 type 1 repeat"/>
    <property type="match status" value="3"/>
</dbReference>
<gene>
    <name evidence="6" type="ORF">H4Q32_017200</name>
</gene>
<feature type="region of interest" description="Disordered" evidence="4">
    <location>
        <begin position="198"/>
        <end position="237"/>
    </location>
</feature>
<protein>
    <submittedName>
        <fullName evidence="6">Thrombospondin type-1 domain-containing protein 7A</fullName>
    </submittedName>
</protein>
<evidence type="ECO:0000313" key="6">
    <source>
        <dbReference type="EMBL" id="KAI2654911.1"/>
    </source>
</evidence>
<sequence length="616" mass="67915">MGSECGPGGSQSRAVWCAHVEGWTTLHTNCLQSTRPANQQSCFRVCDWHKDLYDWRLGVWNQCVPISLRTGRTGVCLQGEEGIQTREVNCVLKADGSAADDAICEYFEPKPRQEQACLIPCPQDCVVTEFTPWTTCSKTCGLGLQNRVRSVVAPPLFGGLPCPNLTEFQTCAPRACEGRETVFSLKVGGWSDCKLPSLPPPPTSSAAPSRTARQARRRKGKERKGNRDPEMRELIKSKRNRNRLNRLEDDLWNIEIGYQSRQVVCVHRNGSTVPLSQCPHWGLPETYQSCLIAKDCVVSEWSTWGSCSKTCSDPSVPQGTRSRSRQLMRLPTGGGSECPQLEESQACEPEGDGVPPCAIYAWRTTEWSECRVDALLSQQDRRRGNQTGLCGGGVQSREVYCVQVNAELLSYINNNKDKQEGQSPNSQMPSVPPLLSISYEISASQPVDIRLCKGTTPSTTQLCHIPCPLECEVSPWGAWGPCTFENCDERVVKKGGEGNCPHLVEAIPCDDPSCFSWQLVKLEECIPDEEMDCGEGTQAPQVRCVNSEGTEVEKEMCVDEVYPSSVPCVVPCPKDCALSLWTEWSSCSQTCSSKTAEGKQMRTRAVLAYNAGEGTE</sequence>
<dbReference type="PANTHER" id="PTHR11311:SF29">
    <property type="entry name" value="THROMBOSPONDIN TYPE-1 DOMAIN-CONTAINING PROTEIN 7A ISOFORM X1"/>
    <property type="match status" value="1"/>
</dbReference>
<comment type="caution">
    <text evidence="6">The sequence shown here is derived from an EMBL/GenBank/DDBJ whole genome shotgun (WGS) entry which is preliminary data.</text>
</comment>
<feature type="compositionally biased region" description="Basic residues" evidence="4">
    <location>
        <begin position="213"/>
        <end position="222"/>
    </location>
</feature>
<feature type="compositionally biased region" description="Basic and acidic residues" evidence="4">
    <location>
        <begin position="223"/>
        <end position="236"/>
    </location>
</feature>
<reference evidence="6 7" key="1">
    <citation type="submission" date="2022-01" db="EMBL/GenBank/DDBJ databases">
        <title>A high-quality chromosome-level genome assembly of rohu carp, Labeo rohita.</title>
        <authorList>
            <person name="Arick M.A. II"/>
            <person name="Hsu C.-Y."/>
            <person name="Magbanua Z."/>
            <person name="Pechanova O."/>
            <person name="Grover C."/>
            <person name="Miller E."/>
            <person name="Thrash A."/>
            <person name="Ezzel L."/>
            <person name="Alam S."/>
            <person name="Benzie J."/>
            <person name="Hamilton M."/>
            <person name="Karsi A."/>
            <person name="Lawrence M.L."/>
            <person name="Peterson D.G."/>
        </authorList>
    </citation>
    <scope>NUCLEOTIDE SEQUENCE [LARGE SCALE GENOMIC DNA]</scope>
    <source>
        <strain evidence="7">BAU-BD-2019</strain>
        <tissue evidence="6">Blood</tissue>
    </source>
</reference>
<dbReference type="InterPro" id="IPR044004">
    <property type="entry name" value="TSP1_spondin_dom"/>
</dbReference>
<dbReference type="PANTHER" id="PTHR11311">
    <property type="entry name" value="SPONDIN"/>
    <property type="match status" value="1"/>
</dbReference>
<dbReference type="PROSITE" id="PS50092">
    <property type="entry name" value="TSP1"/>
    <property type="match status" value="4"/>
</dbReference>
<feature type="domain" description="Spondin-like TSP1" evidence="5">
    <location>
        <begin position="125"/>
        <end position="176"/>
    </location>
</feature>
<keyword evidence="1" id="KW-0732">Signal</keyword>
<organism evidence="6 7">
    <name type="scientific">Labeo rohita</name>
    <name type="common">Indian major carp</name>
    <name type="synonym">Cyprinus rohita</name>
    <dbReference type="NCBI Taxonomy" id="84645"/>
    <lineage>
        <taxon>Eukaryota</taxon>
        <taxon>Metazoa</taxon>
        <taxon>Chordata</taxon>
        <taxon>Craniata</taxon>
        <taxon>Vertebrata</taxon>
        <taxon>Euteleostomi</taxon>
        <taxon>Actinopterygii</taxon>
        <taxon>Neopterygii</taxon>
        <taxon>Teleostei</taxon>
        <taxon>Ostariophysi</taxon>
        <taxon>Cypriniformes</taxon>
        <taxon>Cyprinidae</taxon>
        <taxon>Labeoninae</taxon>
        <taxon>Labeonini</taxon>
        <taxon>Labeo</taxon>
    </lineage>
</organism>
<accession>A0ABQ8LY61</accession>
<dbReference type="InterPro" id="IPR036383">
    <property type="entry name" value="TSP1_rpt_sf"/>
</dbReference>
<keyword evidence="3" id="KW-0325">Glycoprotein</keyword>
<dbReference type="Gene3D" id="2.20.100.10">
    <property type="entry name" value="Thrombospondin type-1 (TSP1) repeat"/>
    <property type="match status" value="3"/>
</dbReference>
<feature type="domain" description="Spondin-like TSP1" evidence="5">
    <location>
        <begin position="296"/>
        <end position="349"/>
    </location>
</feature>
<keyword evidence="2" id="KW-1015">Disulfide bond</keyword>
<proteinExistence type="predicted"/>
<dbReference type="Pfam" id="PF19028">
    <property type="entry name" value="TSP1_spondin"/>
    <property type="match status" value="2"/>
</dbReference>
<dbReference type="InterPro" id="IPR000884">
    <property type="entry name" value="TSP1_rpt"/>
</dbReference>
<evidence type="ECO:0000313" key="7">
    <source>
        <dbReference type="Proteomes" id="UP000830375"/>
    </source>
</evidence>
<dbReference type="EMBL" id="JACTAM010000016">
    <property type="protein sequence ID" value="KAI2654911.1"/>
    <property type="molecule type" value="Genomic_DNA"/>
</dbReference>
<evidence type="ECO:0000256" key="2">
    <source>
        <dbReference type="ARBA" id="ARBA00023157"/>
    </source>
</evidence>
<dbReference type="InterPro" id="IPR051418">
    <property type="entry name" value="Spondin/Thrombospondin_T1"/>
</dbReference>
<keyword evidence="7" id="KW-1185">Reference proteome</keyword>
<dbReference type="SMART" id="SM00209">
    <property type="entry name" value="TSP1"/>
    <property type="match status" value="3"/>
</dbReference>
<evidence type="ECO:0000259" key="5">
    <source>
        <dbReference type="Pfam" id="PF19028"/>
    </source>
</evidence>
<dbReference type="Proteomes" id="UP000830375">
    <property type="component" value="Unassembled WGS sequence"/>
</dbReference>
<dbReference type="Pfam" id="PF00090">
    <property type="entry name" value="TSP_1"/>
    <property type="match status" value="1"/>
</dbReference>
<name>A0ABQ8LY61_LABRO</name>
<evidence type="ECO:0000256" key="1">
    <source>
        <dbReference type="ARBA" id="ARBA00022729"/>
    </source>
</evidence>
<evidence type="ECO:0000256" key="4">
    <source>
        <dbReference type="SAM" id="MobiDB-lite"/>
    </source>
</evidence>